<dbReference type="Gene3D" id="3.40.50.1820">
    <property type="entry name" value="alpha/beta hydrolase"/>
    <property type="match status" value="1"/>
</dbReference>
<proteinExistence type="predicted"/>
<feature type="domain" description="AB hydrolase-1" evidence="2">
    <location>
        <begin position="26"/>
        <end position="267"/>
    </location>
</feature>
<gene>
    <name evidence="3" type="ORF">BDP27DRAFT_1321644</name>
</gene>
<evidence type="ECO:0000313" key="4">
    <source>
        <dbReference type="Proteomes" id="UP000772434"/>
    </source>
</evidence>
<dbReference type="Pfam" id="PF00561">
    <property type="entry name" value="Abhydrolase_1"/>
    <property type="match status" value="1"/>
</dbReference>
<keyword evidence="1 3" id="KW-0378">Hydrolase</keyword>
<dbReference type="PANTHER" id="PTHR42977">
    <property type="entry name" value="HYDROLASE-RELATED"/>
    <property type="match status" value="1"/>
</dbReference>
<keyword evidence="4" id="KW-1185">Reference proteome</keyword>
<dbReference type="OrthoDB" id="6431331at2759"/>
<reference evidence="3" key="1">
    <citation type="submission" date="2020-11" db="EMBL/GenBank/DDBJ databases">
        <authorList>
            <consortium name="DOE Joint Genome Institute"/>
            <person name="Ahrendt S."/>
            <person name="Riley R."/>
            <person name="Andreopoulos W."/>
            <person name="Labutti K."/>
            <person name="Pangilinan J."/>
            <person name="Ruiz-Duenas F.J."/>
            <person name="Barrasa J.M."/>
            <person name="Sanchez-Garcia M."/>
            <person name="Camarero S."/>
            <person name="Miyauchi S."/>
            <person name="Serrano A."/>
            <person name="Linde D."/>
            <person name="Babiker R."/>
            <person name="Drula E."/>
            <person name="Ayuso-Fernandez I."/>
            <person name="Pacheco R."/>
            <person name="Padilla G."/>
            <person name="Ferreira P."/>
            <person name="Barriuso J."/>
            <person name="Kellner H."/>
            <person name="Castanera R."/>
            <person name="Alfaro M."/>
            <person name="Ramirez L."/>
            <person name="Pisabarro A.G."/>
            <person name="Kuo A."/>
            <person name="Tritt A."/>
            <person name="Lipzen A."/>
            <person name="He G."/>
            <person name="Yan M."/>
            <person name="Ng V."/>
            <person name="Cullen D."/>
            <person name="Martin F."/>
            <person name="Rosso M.-N."/>
            <person name="Henrissat B."/>
            <person name="Hibbett D."/>
            <person name="Martinez A.T."/>
            <person name="Grigoriev I.V."/>
        </authorList>
    </citation>
    <scope>NUCLEOTIDE SEQUENCE</scope>
    <source>
        <strain evidence="3">AH 40177</strain>
    </source>
</reference>
<name>A0A9P5PYV9_9AGAR</name>
<organism evidence="3 4">
    <name type="scientific">Rhodocollybia butyracea</name>
    <dbReference type="NCBI Taxonomy" id="206335"/>
    <lineage>
        <taxon>Eukaryota</taxon>
        <taxon>Fungi</taxon>
        <taxon>Dikarya</taxon>
        <taxon>Basidiomycota</taxon>
        <taxon>Agaricomycotina</taxon>
        <taxon>Agaricomycetes</taxon>
        <taxon>Agaricomycetidae</taxon>
        <taxon>Agaricales</taxon>
        <taxon>Marasmiineae</taxon>
        <taxon>Omphalotaceae</taxon>
        <taxon>Rhodocollybia</taxon>
    </lineage>
</organism>
<dbReference type="PRINTS" id="PR00412">
    <property type="entry name" value="EPOXHYDRLASE"/>
</dbReference>
<accession>A0A9P5PYV9</accession>
<dbReference type="AlphaFoldDB" id="A0A9P5PYV9"/>
<evidence type="ECO:0000313" key="3">
    <source>
        <dbReference type="EMBL" id="KAF9071632.1"/>
    </source>
</evidence>
<dbReference type="InterPro" id="IPR051340">
    <property type="entry name" value="Haloalkane_dehalogenase"/>
</dbReference>
<dbReference type="Proteomes" id="UP000772434">
    <property type="component" value="Unassembled WGS sequence"/>
</dbReference>
<dbReference type="SUPFAM" id="SSF53474">
    <property type="entry name" value="alpha/beta-Hydrolases"/>
    <property type="match status" value="1"/>
</dbReference>
<evidence type="ECO:0000256" key="1">
    <source>
        <dbReference type="ARBA" id="ARBA00022801"/>
    </source>
</evidence>
<dbReference type="EMBL" id="JADNRY010000030">
    <property type="protein sequence ID" value="KAF9071632.1"/>
    <property type="molecule type" value="Genomic_DNA"/>
</dbReference>
<sequence>MAYQIDTLSVDGVELFYRFAGPKDGPILLLLHGFPTSSHQYRNLIPLLSHKYRVLAPDYPGFGFTSVSSSRNYEYTFANIANTISTFLDVLGITKFSMFIFDYGAPVGLRIALKQPDAVQAIISQNGNAYEEGLGGPHWAPRREYWATGALSSREAIRAKSLSFAATKAQYTTGTAKIVQPESYTLDWALMSSPEKQEIMLDFFKDYGTNVQLYPEFQRYFRESQVPLLAAWGNNDPSFIPPGAWAFQRDLPNAEVVLLDAGHFAAESDTEEIGKLMLDFLGRNGL</sequence>
<dbReference type="InterPro" id="IPR000073">
    <property type="entry name" value="AB_hydrolase_1"/>
</dbReference>
<dbReference type="InterPro" id="IPR000639">
    <property type="entry name" value="Epox_hydrolase-like"/>
</dbReference>
<comment type="caution">
    <text evidence="3">The sequence shown here is derived from an EMBL/GenBank/DDBJ whole genome shotgun (WGS) entry which is preliminary data.</text>
</comment>
<protein>
    <submittedName>
        <fullName evidence="3">Alpha/beta hydrolase fold protein</fullName>
    </submittedName>
</protein>
<evidence type="ECO:0000259" key="2">
    <source>
        <dbReference type="Pfam" id="PF00561"/>
    </source>
</evidence>
<dbReference type="GO" id="GO:0004301">
    <property type="term" value="F:epoxide hydrolase activity"/>
    <property type="evidence" value="ECO:0007669"/>
    <property type="project" value="TreeGrafter"/>
</dbReference>
<dbReference type="InterPro" id="IPR029058">
    <property type="entry name" value="AB_hydrolase_fold"/>
</dbReference>
<dbReference type="PANTHER" id="PTHR42977:SF3">
    <property type="entry name" value="AB HYDROLASE-1 DOMAIN-CONTAINING PROTEIN"/>
    <property type="match status" value="1"/>
</dbReference>